<accession>A0ABW8BH84</accession>
<keyword evidence="2" id="KW-0521">NADP</keyword>
<dbReference type="Pfam" id="PF05368">
    <property type="entry name" value="NmrA"/>
    <property type="match status" value="1"/>
</dbReference>
<gene>
    <name evidence="4" type="ORF">AB4829_27860</name>
</gene>
<comment type="similarity">
    <text evidence="1">Belongs to the NmrA-type oxidoreductase family.</text>
</comment>
<keyword evidence="5" id="KW-1185">Reference proteome</keyword>
<proteinExistence type="inferred from homology"/>
<reference evidence="4 5" key="1">
    <citation type="submission" date="2024-07" db="EMBL/GenBank/DDBJ databases">
        <title>Whole genome sequencing of Prodigiosin pigment-producing Streptomyces salinarius isolated from rhizosphere soil of Arachis hypogaea.</title>
        <authorList>
            <person name="Vidhya A."/>
            <person name="Ramya S."/>
        </authorList>
    </citation>
    <scope>NUCLEOTIDE SEQUENCE [LARGE SCALE GENOMIC DNA]</scope>
    <source>
        <strain evidence="4 5">VRMG2420</strain>
    </source>
</reference>
<evidence type="ECO:0000313" key="4">
    <source>
        <dbReference type="EMBL" id="MFI7874397.1"/>
    </source>
</evidence>
<name>A0ABW8BH84_9ACTN</name>
<dbReference type="SUPFAM" id="SSF51735">
    <property type="entry name" value="NAD(P)-binding Rossmann-fold domains"/>
    <property type="match status" value="1"/>
</dbReference>
<evidence type="ECO:0000313" key="5">
    <source>
        <dbReference type="Proteomes" id="UP001614264"/>
    </source>
</evidence>
<dbReference type="EMBL" id="JBITPR010000051">
    <property type="protein sequence ID" value="MFI7874397.1"/>
    <property type="molecule type" value="Genomic_DNA"/>
</dbReference>
<dbReference type="PANTHER" id="PTHR42748:SF7">
    <property type="entry name" value="NMRA LIKE REDOX SENSOR 1-RELATED"/>
    <property type="match status" value="1"/>
</dbReference>
<dbReference type="Gene3D" id="3.90.25.10">
    <property type="entry name" value="UDP-galactose 4-epimerase, domain 1"/>
    <property type="match status" value="1"/>
</dbReference>
<dbReference type="InterPro" id="IPR051164">
    <property type="entry name" value="NmrA-like_oxidored"/>
</dbReference>
<dbReference type="PANTHER" id="PTHR42748">
    <property type="entry name" value="NITROGEN METABOLITE REPRESSION PROTEIN NMRA FAMILY MEMBER"/>
    <property type="match status" value="1"/>
</dbReference>
<dbReference type="Proteomes" id="UP001614264">
    <property type="component" value="Unassembled WGS sequence"/>
</dbReference>
<dbReference type="Gene3D" id="3.40.50.720">
    <property type="entry name" value="NAD(P)-binding Rossmann-like Domain"/>
    <property type="match status" value="1"/>
</dbReference>
<comment type="caution">
    <text evidence="4">The sequence shown here is derived from an EMBL/GenBank/DDBJ whole genome shotgun (WGS) entry which is preliminary data.</text>
</comment>
<evidence type="ECO:0000256" key="1">
    <source>
        <dbReference type="ARBA" id="ARBA00006328"/>
    </source>
</evidence>
<protein>
    <submittedName>
        <fullName evidence="4">NmrA family NAD(P)-binding protein</fullName>
    </submittedName>
</protein>
<feature type="domain" description="NmrA-like" evidence="3">
    <location>
        <begin position="4"/>
        <end position="261"/>
    </location>
</feature>
<evidence type="ECO:0000256" key="2">
    <source>
        <dbReference type="ARBA" id="ARBA00022857"/>
    </source>
</evidence>
<dbReference type="InterPro" id="IPR008030">
    <property type="entry name" value="NmrA-like"/>
</dbReference>
<sequence>MPENKTVLVTGATGGQGGAVARALLAGGWSVRALVRDPGKPAAKALRALGAEPVTGDLDEPGSLIAATRDVYGVYSVQAADLTNPDPDAEVRQGTNIADAAEAAGVAHFVYGSVAAVGHGSGVRHFGTKERIEAHLDSLGLPVTVLRPTFFMENWHSMMPPVQDGERVASLALDADTPLQMIALGDLGRIAAEAFGAPEEFIGRKTEIAGDELSPRQIAAAFAASDGVPTRFERQPIDEVRRFAPELAAMFDWLGATGYQVDIPALRRRHPGLLTLEAWLAGSR</sequence>
<organism evidence="4 5">
    <name type="scientific">Streptomyces salinarius</name>
    <dbReference type="NCBI Taxonomy" id="2762598"/>
    <lineage>
        <taxon>Bacteria</taxon>
        <taxon>Bacillati</taxon>
        <taxon>Actinomycetota</taxon>
        <taxon>Actinomycetes</taxon>
        <taxon>Kitasatosporales</taxon>
        <taxon>Streptomycetaceae</taxon>
        <taxon>Streptomyces</taxon>
    </lineage>
</organism>
<evidence type="ECO:0000259" key="3">
    <source>
        <dbReference type="Pfam" id="PF05368"/>
    </source>
</evidence>
<dbReference type="InterPro" id="IPR036291">
    <property type="entry name" value="NAD(P)-bd_dom_sf"/>
</dbReference>
<dbReference type="RefSeq" id="WP_399594357.1">
    <property type="nucleotide sequence ID" value="NZ_JBITPR010000051.1"/>
</dbReference>